<dbReference type="InterPro" id="IPR036318">
    <property type="entry name" value="FAD-bd_PCMH-like_sf"/>
</dbReference>
<dbReference type="AlphaFoldDB" id="A0A1G7FVL9"/>
<evidence type="ECO:0000256" key="2">
    <source>
        <dbReference type="ARBA" id="ARBA00008000"/>
    </source>
</evidence>
<gene>
    <name evidence="9" type="ORF">SAMN04488243_1113</name>
</gene>
<dbReference type="STRING" id="482827.SAMN04488243_1113"/>
<dbReference type="InterPro" id="IPR016171">
    <property type="entry name" value="Vanillyl_alc_oxidase_C-sub2"/>
</dbReference>
<dbReference type="RefSeq" id="WP_093006603.1">
    <property type="nucleotide sequence ID" value="NZ_FNBC01000011.1"/>
</dbReference>
<dbReference type="PANTHER" id="PTHR11748:SF111">
    <property type="entry name" value="D-LACTATE DEHYDROGENASE, MITOCHONDRIAL-RELATED"/>
    <property type="match status" value="1"/>
</dbReference>
<dbReference type="PROSITE" id="PS51387">
    <property type="entry name" value="FAD_PCMH"/>
    <property type="match status" value="1"/>
</dbReference>
<dbReference type="FunFam" id="3.30.465.10:FF:000016">
    <property type="entry name" value="probable D-lactate dehydrogenase, mitochondrial"/>
    <property type="match status" value="1"/>
</dbReference>
<dbReference type="InterPro" id="IPR006094">
    <property type="entry name" value="Oxid_FAD_bind_N"/>
</dbReference>
<dbReference type="PANTHER" id="PTHR11748">
    <property type="entry name" value="D-LACTATE DEHYDROGENASE"/>
    <property type="match status" value="1"/>
</dbReference>
<dbReference type="Pfam" id="PF01565">
    <property type="entry name" value="FAD_binding_4"/>
    <property type="match status" value="1"/>
</dbReference>
<dbReference type="Gene3D" id="3.30.465.10">
    <property type="match status" value="1"/>
</dbReference>
<keyword evidence="10" id="KW-1185">Reference proteome</keyword>
<dbReference type="EC" id="1.1.2.4" evidence="7"/>
<dbReference type="InterPro" id="IPR004113">
    <property type="entry name" value="FAD-bd_oxidored_4_C"/>
</dbReference>
<feature type="domain" description="FAD-binding PCMH-type" evidence="8">
    <location>
        <begin position="33"/>
        <end position="210"/>
    </location>
</feature>
<dbReference type="OrthoDB" id="9767256at2"/>
<evidence type="ECO:0000256" key="1">
    <source>
        <dbReference type="ARBA" id="ARBA00001974"/>
    </source>
</evidence>
<dbReference type="EMBL" id="FNBC01000011">
    <property type="protein sequence ID" value="SDE79908.1"/>
    <property type="molecule type" value="Genomic_DNA"/>
</dbReference>
<name>A0A1G7FVL9_9DEIN</name>
<organism evidence="9 10">
    <name type="scientific">Thermus arciformis</name>
    <dbReference type="NCBI Taxonomy" id="482827"/>
    <lineage>
        <taxon>Bacteria</taxon>
        <taxon>Thermotogati</taxon>
        <taxon>Deinococcota</taxon>
        <taxon>Deinococci</taxon>
        <taxon>Thermales</taxon>
        <taxon>Thermaceae</taxon>
        <taxon>Thermus</taxon>
    </lineage>
</organism>
<dbReference type="GO" id="GO:0008720">
    <property type="term" value="F:D-lactate dehydrogenase (NAD+) activity"/>
    <property type="evidence" value="ECO:0007669"/>
    <property type="project" value="TreeGrafter"/>
</dbReference>
<dbReference type="InterPro" id="IPR016164">
    <property type="entry name" value="FAD-linked_Oxase-like_C"/>
</dbReference>
<dbReference type="SUPFAM" id="SSF56176">
    <property type="entry name" value="FAD-binding/transporter-associated domain-like"/>
    <property type="match status" value="1"/>
</dbReference>
<dbReference type="InterPro" id="IPR016166">
    <property type="entry name" value="FAD-bd_PCMH"/>
</dbReference>
<dbReference type="Gene3D" id="3.30.70.2740">
    <property type="match status" value="1"/>
</dbReference>
<dbReference type="GO" id="GO:0071949">
    <property type="term" value="F:FAD binding"/>
    <property type="evidence" value="ECO:0007669"/>
    <property type="project" value="InterPro"/>
</dbReference>
<evidence type="ECO:0000256" key="6">
    <source>
        <dbReference type="ARBA" id="ARBA00023002"/>
    </source>
</evidence>
<dbReference type="Gene3D" id="1.10.45.10">
    <property type="entry name" value="Vanillyl-alcohol Oxidase, Chain A, domain 4"/>
    <property type="match status" value="1"/>
</dbReference>
<sequence>MDKLEALKRLFPGKVDLSESERLRHGRDEGYPEARPVLAVVYPEGVEDVQKALQWARAWGVAVIPFGAGTSLEGHLYPVREAISLDLSRMNRVLEVRPQDFLCVVEPGLTRKALNEALKGTGLFFPVDPGADASLGGMAATNASGTTTVRYGGMRQNVLALQVVLASGEVLELGRGVRKTSAGYDLKDLFIGSEGTLGVITRLTLRLHPLPEHVHTLRVFFPGVEEAAEASYRVMASGLPVARLELLDELAMRALNRYLKAGFPERPALFLEFHASTKEALEAERALALELVREAGALEVEAAKTEEERRRQWEARHQAYWALVHLFPGHRFVITDTAVPLSRLPEMVRFAQGLLGEMGLTGNILGHVGDGNFHTLVPTLPEDYPKAEAYAERLVEKALELGGTCTAEHGVGLRKKKFLPKEHGASLDWMRKIKALLDPEGLLNPGKVLDISSPSGYS</sequence>
<evidence type="ECO:0000313" key="9">
    <source>
        <dbReference type="EMBL" id="SDE79908.1"/>
    </source>
</evidence>
<reference evidence="10" key="1">
    <citation type="submission" date="2016-10" db="EMBL/GenBank/DDBJ databases">
        <authorList>
            <person name="Varghese N."/>
            <person name="Submissions S."/>
        </authorList>
    </citation>
    <scope>NUCLEOTIDE SEQUENCE [LARGE SCALE GENOMIC DNA]</scope>
    <source>
        <strain evidence="10">CGMCC 1.6992</strain>
    </source>
</reference>
<dbReference type="GO" id="GO:1903457">
    <property type="term" value="P:lactate catabolic process"/>
    <property type="evidence" value="ECO:0007669"/>
    <property type="project" value="TreeGrafter"/>
</dbReference>
<evidence type="ECO:0000313" key="10">
    <source>
        <dbReference type="Proteomes" id="UP000199446"/>
    </source>
</evidence>
<evidence type="ECO:0000256" key="7">
    <source>
        <dbReference type="ARBA" id="ARBA00038897"/>
    </source>
</evidence>
<comment type="similarity">
    <text evidence="2">Belongs to the FAD-binding oxidoreductase/transferase type 4 family.</text>
</comment>
<dbReference type="Proteomes" id="UP000199446">
    <property type="component" value="Unassembled WGS sequence"/>
</dbReference>
<comment type="cofactor">
    <cofactor evidence="1">
        <name>FAD</name>
        <dbReference type="ChEBI" id="CHEBI:57692"/>
    </cofactor>
</comment>
<dbReference type="SUPFAM" id="SSF55103">
    <property type="entry name" value="FAD-linked oxidases, C-terminal domain"/>
    <property type="match status" value="1"/>
</dbReference>
<evidence type="ECO:0000256" key="4">
    <source>
        <dbReference type="ARBA" id="ARBA00022827"/>
    </source>
</evidence>
<evidence type="ECO:0000259" key="8">
    <source>
        <dbReference type="PROSITE" id="PS51387"/>
    </source>
</evidence>
<keyword evidence="6" id="KW-0560">Oxidoreductase</keyword>
<dbReference type="FunFam" id="1.10.45.10:FF:000001">
    <property type="entry name" value="D-lactate dehydrogenase mitochondrial"/>
    <property type="match status" value="1"/>
</dbReference>
<proteinExistence type="inferred from homology"/>
<dbReference type="Pfam" id="PF02913">
    <property type="entry name" value="FAD-oxidase_C"/>
    <property type="match status" value="1"/>
</dbReference>
<dbReference type="FunFam" id="3.30.70.2740:FF:000001">
    <property type="entry name" value="D-lactate dehydrogenase mitochondrial"/>
    <property type="match status" value="1"/>
</dbReference>
<accession>A0A1G7FVL9</accession>
<keyword evidence="3" id="KW-0285">Flavoprotein</keyword>
<dbReference type="GO" id="GO:0004458">
    <property type="term" value="F:D-lactate dehydrogenase (cytochrome) activity"/>
    <property type="evidence" value="ECO:0007669"/>
    <property type="project" value="UniProtKB-EC"/>
</dbReference>
<keyword evidence="4" id="KW-0274">FAD</keyword>
<dbReference type="InterPro" id="IPR016169">
    <property type="entry name" value="FAD-bd_PCMH_sub2"/>
</dbReference>
<evidence type="ECO:0000256" key="3">
    <source>
        <dbReference type="ARBA" id="ARBA00022630"/>
    </source>
</evidence>
<evidence type="ECO:0000256" key="5">
    <source>
        <dbReference type="ARBA" id="ARBA00022946"/>
    </source>
</evidence>
<protein>
    <recommendedName>
        <fullName evidence="7">D-lactate dehydrogenase (cytochrome)</fullName>
        <ecNumber evidence="7">1.1.2.4</ecNumber>
    </recommendedName>
</protein>
<keyword evidence="5" id="KW-0809">Transit peptide</keyword>